<dbReference type="PANTHER" id="PTHR36985">
    <property type="entry name" value="TRANSLOCATION AND ASSEMBLY MODULE SUBUNIT TAMB"/>
    <property type="match status" value="1"/>
</dbReference>
<reference evidence="8 9" key="1">
    <citation type="journal article" date="2011" name="Int. J. Syst. Evol. Microbiol.">
        <title>Description of Undibacterium oligocarboniphilum sp. nov., isolated from purified water, and Undibacterium pigrum strain CCUG 49012 as the type strain of Undibacterium parvum sp. nov., and emended descriptions of the genus Undibacterium and the species Undibacterium pigrum.</title>
        <authorList>
            <person name="Eder W."/>
            <person name="Wanner G."/>
            <person name="Ludwig W."/>
            <person name="Busse H.J."/>
            <person name="Ziemke-Kageler F."/>
            <person name="Lang E."/>
        </authorList>
    </citation>
    <scope>NUCLEOTIDE SEQUENCE [LARGE SCALE GENOMIC DNA]</scope>
    <source>
        <strain evidence="8 9">DSM 23061</strain>
    </source>
</reference>
<keyword evidence="2 6" id="KW-0812">Transmembrane</keyword>
<dbReference type="Proteomes" id="UP000275663">
    <property type="component" value="Chromosome"/>
</dbReference>
<name>A0A3Q9BRQ3_9BURK</name>
<evidence type="ECO:0000256" key="4">
    <source>
        <dbReference type="ARBA" id="ARBA00023136"/>
    </source>
</evidence>
<evidence type="ECO:0000256" key="6">
    <source>
        <dbReference type="SAM" id="Phobius"/>
    </source>
</evidence>
<gene>
    <name evidence="8" type="ORF">EJN92_13730</name>
</gene>
<evidence type="ECO:0000259" key="7">
    <source>
        <dbReference type="Pfam" id="PF04357"/>
    </source>
</evidence>
<proteinExistence type="predicted"/>
<evidence type="ECO:0000256" key="2">
    <source>
        <dbReference type="ARBA" id="ARBA00022692"/>
    </source>
</evidence>
<dbReference type="OrthoDB" id="5288149at2"/>
<dbReference type="GO" id="GO:0005886">
    <property type="term" value="C:plasma membrane"/>
    <property type="evidence" value="ECO:0007669"/>
    <property type="project" value="InterPro"/>
</dbReference>
<dbReference type="KEGG" id="upv:EJN92_13730"/>
<dbReference type="RefSeq" id="WP_126128351.1">
    <property type="nucleotide sequence ID" value="NZ_CP034464.1"/>
</dbReference>
<evidence type="ECO:0000313" key="8">
    <source>
        <dbReference type="EMBL" id="AZP12975.1"/>
    </source>
</evidence>
<feature type="domain" description="Translocation and assembly module TamB C-terminal" evidence="7">
    <location>
        <begin position="1074"/>
        <end position="1429"/>
    </location>
</feature>
<dbReference type="InterPro" id="IPR007452">
    <property type="entry name" value="TamB_C"/>
</dbReference>
<evidence type="ECO:0000256" key="3">
    <source>
        <dbReference type="ARBA" id="ARBA00022989"/>
    </source>
</evidence>
<comment type="subcellular location">
    <subcellularLocation>
        <location evidence="1">Membrane</location>
        <topology evidence="1">Single-pass membrane protein</topology>
    </subcellularLocation>
</comment>
<keyword evidence="4 6" id="KW-0472">Membrane</keyword>
<evidence type="ECO:0000313" key="9">
    <source>
        <dbReference type="Proteomes" id="UP000275663"/>
    </source>
</evidence>
<evidence type="ECO:0000256" key="5">
    <source>
        <dbReference type="SAM" id="MobiDB-lite"/>
    </source>
</evidence>
<dbReference type="PANTHER" id="PTHR36985:SF1">
    <property type="entry name" value="TRANSLOCATION AND ASSEMBLY MODULE SUBUNIT TAMB"/>
    <property type="match status" value="1"/>
</dbReference>
<dbReference type="GO" id="GO:0009306">
    <property type="term" value="P:protein secretion"/>
    <property type="evidence" value="ECO:0007669"/>
    <property type="project" value="InterPro"/>
</dbReference>
<feature type="region of interest" description="Disordered" evidence="5">
    <location>
        <begin position="448"/>
        <end position="468"/>
    </location>
</feature>
<dbReference type="GO" id="GO:0097347">
    <property type="term" value="C:TAM protein secretion complex"/>
    <property type="evidence" value="ECO:0007669"/>
    <property type="project" value="TreeGrafter"/>
</dbReference>
<dbReference type="EMBL" id="CP034464">
    <property type="protein sequence ID" value="AZP12975.1"/>
    <property type="molecule type" value="Genomic_DNA"/>
</dbReference>
<feature type="transmembrane region" description="Helical" evidence="6">
    <location>
        <begin position="43"/>
        <end position="65"/>
    </location>
</feature>
<accession>A0A3Q9BRQ3</accession>
<organism evidence="8 9">
    <name type="scientific">Undibacterium parvum</name>
    <dbReference type="NCBI Taxonomy" id="401471"/>
    <lineage>
        <taxon>Bacteria</taxon>
        <taxon>Pseudomonadati</taxon>
        <taxon>Pseudomonadota</taxon>
        <taxon>Betaproteobacteria</taxon>
        <taxon>Burkholderiales</taxon>
        <taxon>Oxalobacteraceae</taxon>
        <taxon>Undibacterium</taxon>
    </lineage>
</organism>
<evidence type="ECO:0000256" key="1">
    <source>
        <dbReference type="ARBA" id="ARBA00004167"/>
    </source>
</evidence>
<dbReference type="Pfam" id="PF04357">
    <property type="entry name" value="TamB"/>
    <property type="match status" value="1"/>
</dbReference>
<keyword evidence="9" id="KW-1185">Reference proteome</keyword>
<sequence>MSSAQITPETQKENEVSVEVKTAMREKKGRASGQEIWSNLPSYLIRFALLLSLFISVLMVTFIGLCATESGTKKILQLAQYTSGGALSISGINGSLARQLQIDELTYIDTTSKFKASGIKLEWSPWALLHRQLELETLQVSSIKLASAPDPTPTQIPENLQLPIALHVKSAAIGSLLIADLLPDGNEHAIVKLTAITASLNTTEFQHKIAGAVSSPWGALQLQTVIQTSKPFKLKGEFSYRGQLNPAMPNLGIQGSAQGSLLELSLQGKAIADQAAQNPISAKNAVLQGGFETVLAPFASQPIRSLHADIAGLNPADFASSAPQALLHVRANLSAQQVRPVAEKKPAVVMPPLALIGHIAIENTQPARIDQQGLPLLSFDSDLHWDQSLIELKGTQLKLPGNGKVSGNARIQLAAIGLPLIESRFDLSGINLAQIDKHIQASNISGSLQAQTRSTNQGDTNQGDTNQGDTILTLQTRLTEPRASLNAEASYHLNDAADVLKLEKFELLSGSAQMRGQGEFSFSNKQKFNFQGELRRFDPARWIAGPTGNIDADLSVIGQLQTKLSLQVQLPRLQGSYAGQPLSGVLQLNLLESAALEISKMDLHWGKNSISGQGIWGSGKDGLQLKLDAPDLPALSSLLDINLTGSAQAELQLHGKISDPSAKLHIAAQGLGIEKQLHLAKLSADIDLENALQGGINAQLQVQEIRTKTNSDNAQLEQSVANAVKSAEHKKTVKLPLLAEQASVTIKGRRELHQIDGNLRFNAARQLQLNASGGVKMDQSKPPIWAGQLERLSISGHPDLKLATPMSIEAGAQLLKLGSAQFDGALGSLALEKFEWTPGQMKTRGKIDHLKVLELVNLVKPQSAVDGDLQVGVSWDLQLKDNIRGELNLQRQSGDVRVRDVDGTGKPLALEMKELQLSLALGGLIAGTDAERLSLKLDGSGKLLGNWHLNANSQVSKKDERWVLASNAALEGRLNADVPDLQWLGPWLNPGLALKGKLLVDASLAGILSAPKYQAQIDGRDLEVAFASEGLLLPNGILSAQLDEKQLKLKQLQFTNKITTMPQHAKFRDAKWLGQKGEFNAAGEIDWSKQSGSIEAKFQKFPVLQRKDRWLVVSGETSIKQTSDIWALVGNITTDGAYFKLPKSPPPSLSSDVIVKRGAASKAQADSAGEEKKAIKTRVDVNFDMGERFVFTGSGLDTGLAGSIRLRSSDGSPLQATGSIRTVGGVYEGYGQQLDIERGILNFQGSPSNPGLNIRALRTGLEVEAGVEVVGTVSSPQVRLVSEPVVPDAEKLSWLVLGRGSNQLGGSDASLLMSAASTIFGGDGSRNVPREIVQGIGFDEFSIGTADVGGGSKLPAQTVAGSTSVGSSSGDQVVSVGKRLLPGLVLSVERGLSDASGAVKLSWQLTRRISVIARSGTEASLDAYYTFSFH</sequence>
<protein>
    <recommendedName>
        <fullName evidence="7">Translocation and assembly module TamB C-terminal domain-containing protein</fullName>
    </recommendedName>
</protein>
<keyword evidence="3 6" id="KW-1133">Transmembrane helix</keyword>